<feature type="transmembrane region" description="Helical" evidence="9">
    <location>
        <begin position="222"/>
        <end position="246"/>
    </location>
</feature>
<name>A0A9X2FPI3_9RHOB</name>
<feature type="domain" description="ABC transmembrane type-1" evidence="10">
    <location>
        <begin position="92"/>
        <end position="496"/>
    </location>
</feature>
<dbReference type="SUPFAM" id="SSF161098">
    <property type="entry name" value="MetI-like"/>
    <property type="match status" value="2"/>
</dbReference>
<evidence type="ECO:0000256" key="6">
    <source>
        <dbReference type="ARBA" id="ARBA00022970"/>
    </source>
</evidence>
<dbReference type="AlphaFoldDB" id="A0A9X2FPI3"/>
<feature type="transmembrane region" description="Helical" evidence="9">
    <location>
        <begin position="26"/>
        <end position="44"/>
    </location>
</feature>
<comment type="similarity">
    <text evidence="2">Belongs to the binding-protein-dependent transport system permease family. HisMQ subfamily.</text>
</comment>
<reference evidence="11" key="1">
    <citation type="submission" date="2022-06" db="EMBL/GenBank/DDBJ databases">
        <title>Limimaricola sediminis sp. nov., isolated from an intertidal sediment.</title>
        <authorList>
            <person name="Shao X."/>
        </authorList>
    </citation>
    <scope>NUCLEOTIDE SEQUENCE</scope>
    <source>
        <strain evidence="11">ASW11-118</strain>
    </source>
</reference>
<dbReference type="InterPro" id="IPR000515">
    <property type="entry name" value="MetI-like"/>
</dbReference>
<keyword evidence="6" id="KW-0029">Amino-acid transport</keyword>
<dbReference type="InterPro" id="IPR010065">
    <property type="entry name" value="AA_ABC_transptr_permease_3TM"/>
</dbReference>
<evidence type="ECO:0000256" key="2">
    <source>
        <dbReference type="ARBA" id="ARBA00010072"/>
    </source>
</evidence>
<dbReference type="EMBL" id="JAMYXC010000160">
    <property type="protein sequence ID" value="MCP1169001.1"/>
    <property type="molecule type" value="Genomic_DNA"/>
</dbReference>
<dbReference type="CDD" id="cd06261">
    <property type="entry name" value="TM_PBP2"/>
    <property type="match status" value="2"/>
</dbReference>
<sequence length="508" mass="54293">MTTTSDAPKAGFRPSQLIYDTRYRSMTIQVIAFIALMLGLSWLVSNTIANLSALGKDFDFGFLGQRAGYDINQRLIDYDSSSSHGRAALVGILNTLLIAVLGCALATVVGVLAGVLRLSKNWLVANLMAVYVEGFRNIPVLLWILLIFALMTEATPQPRDFREGGDASMILGDSVAITNRGVFIPAPAWGNGSMILLIVLVLSLVAVWGWRRYAHKVQEDTGRILPIGWGTLGLLIVPLAVAFLALSATSGRVTQPIYVTGAAEGTSLADFGAAQQGINACAVPYSTESLNLRRALRAEGLRFNVVDVTSAEEAIAAAEEGRCNILSLPASTEAATVPAGAVALSDTIRRGSPVQFESPVLGGFNFEGGLQLRNSLIALWLALSLYTGAFIAENVRGGILSVSKGQTEAAFALGIKPSRTMRLVILPQALRVIIPPMISQYLNLTKNSSLAIAVGYMDVRSTLGGITINQTGKELEGMLLLGLFYLVTSLIISSAMNLYNSRVKLKER</sequence>
<dbReference type="NCBIfam" id="TIGR01726">
    <property type="entry name" value="HEQRo_perm_3TM"/>
    <property type="match status" value="1"/>
</dbReference>
<gene>
    <name evidence="11" type="ORF">NHG85_10775</name>
</gene>
<keyword evidence="12" id="KW-1185">Reference proteome</keyword>
<evidence type="ECO:0000256" key="9">
    <source>
        <dbReference type="RuleBase" id="RU363032"/>
    </source>
</evidence>
<dbReference type="PANTHER" id="PTHR30614:SF37">
    <property type="entry name" value="AMINO-ACID ABC TRANSPORTER PERMEASE PROTEIN YHDX-RELATED"/>
    <property type="match status" value="1"/>
</dbReference>
<dbReference type="PANTHER" id="PTHR30614">
    <property type="entry name" value="MEMBRANE COMPONENT OF AMINO ACID ABC TRANSPORTER"/>
    <property type="match status" value="1"/>
</dbReference>
<proteinExistence type="inferred from homology"/>
<evidence type="ECO:0000313" key="12">
    <source>
        <dbReference type="Proteomes" id="UP001139477"/>
    </source>
</evidence>
<evidence type="ECO:0000259" key="10">
    <source>
        <dbReference type="PROSITE" id="PS50928"/>
    </source>
</evidence>
<keyword evidence="3 9" id="KW-0813">Transport</keyword>
<comment type="subcellular location">
    <subcellularLocation>
        <location evidence="1">Cell inner membrane</location>
        <topology evidence="1">Multi-pass membrane protein</topology>
    </subcellularLocation>
    <subcellularLocation>
        <location evidence="9">Cell membrane</location>
        <topology evidence="9">Multi-pass membrane protein</topology>
    </subcellularLocation>
</comment>
<accession>A0A9X2FPI3</accession>
<evidence type="ECO:0000256" key="3">
    <source>
        <dbReference type="ARBA" id="ARBA00022448"/>
    </source>
</evidence>
<evidence type="ECO:0000256" key="8">
    <source>
        <dbReference type="ARBA" id="ARBA00023136"/>
    </source>
</evidence>
<dbReference type="GO" id="GO:0006865">
    <property type="term" value="P:amino acid transport"/>
    <property type="evidence" value="ECO:0007669"/>
    <property type="project" value="UniProtKB-KW"/>
</dbReference>
<dbReference type="Proteomes" id="UP001139477">
    <property type="component" value="Unassembled WGS sequence"/>
</dbReference>
<evidence type="ECO:0000256" key="1">
    <source>
        <dbReference type="ARBA" id="ARBA00004429"/>
    </source>
</evidence>
<feature type="transmembrane region" description="Helical" evidence="9">
    <location>
        <begin position="128"/>
        <end position="151"/>
    </location>
</feature>
<evidence type="ECO:0000256" key="4">
    <source>
        <dbReference type="ARBA" id="ARBA00022475"/>
    </source>
</evidence>
<keyword evidence="8 9" id="KW-0472">Membrane</keyword>
<dbReference type="GO" id="GO:0043190">
    <property type="term" value="C:ATP-binding cassette (ABC) transporter complex"/>
    <property type="evidence" value="ECO:0007669"/>
    <property type="project" value="InterPro"/>
</dbReference>
<evidence type="ECO:0000256" key="7">
    <source>
        <dbReference type="ARBA" id="ARBA00022989"/>
    </source>
</evidence>
<feature type="transmembrane region" description="Helical" evidence="9">
    <location>
        <begin position="87"/>
        <end position="116"/>
    </location>
</feature>
<dbReference type="Pfam" id="PF00528">
    <property type="entry name" value="BPD_transp_1"/>
    <property type="match status" value="1"/>
</dbReference>
<evidence type="ECO:0000256" key="5">
    <source>
        <dbReference type="ARBA" id="ARBA00022692"/>
    </source>
</evidence>
<comment type="caution">
    <text evidence="11">The sequence shown here is derived from an EMBL/GenBank/DDBJ whole genome shotgun (WGS) entry which is preliminary data.</text>
</comment>
<dbReference type="GO" id="GO:0022857">
    <property type="term" value="F:transmembrane transporter activity"/>
    <property type="evidence" value="ECO:0007669"/>
    <property type="project" value="InterPro"/>
</dbReference>
<dbReference type="Gene3D" id="1.10.3720.10">
    <property type="entry name" value="MetI-like"/>
    <property type="match status" value="2"/>
</dbReference>
<keyword evidence="5 9" id="KW-0812">Transmembrane</keyword>
<dbReference type="InterPro" id="IPR035906">
    <property type="entry name" value="MetI-like_sf"/>
</dbReference>
<dbReference type="InterPro" id="IPR043429">
    <property type="entry name" value="ArtM/GltK/GlnP/TcyL/YhdX-like"/>
</dbReference>
<keyword evidence="4" id="KW-1003">Cell membrane</keyword>
<protein>
    <submittedName>
        <fullName evidence="11">ABC transporter permease subunit</fullName>
    </submittedName>
</protein>
<evidence type="ECO:0000313" key="11">
    <source>
        <dbReference type="EMBL" id="MCP1169001.1"/>
    </source>
</evidence>
<dbReference type="RefSeq" id="WP_253332261.1">
    <property type="nucleotide sequence ID" value="NZ_JAMYXC010000160.1"/>
</dbReference>
<keyword evidence="7 9" id="KW-1133">Transmembrane helix</keyword>
<feature type="transmembrane region" description="Helical" evidence="9">
    <location>
        <begin position="478"/>
        <end position="499"/>
    </location>
</feature>
<feature type="transmembrane region" description="Helical" evidence="9">
    <location>
        <begin position="188"/>
        <end position="210"/>
    </location>
</feature>
<organism evidence="11 12">
    <name type="scientific">Limimaricola litoreus</name>
    <dbReference type="NCBI Taxonomy" id="2955316"/>
    <lineage>
        <taxon>Bacteria</taxon>
        <taxon>Pseudomonadati</taxon>
        <taxon>Pseudomonadota</taxon>
        <taxon>Alphaproteobacteria</taxon>
        <taxon>Rhodobacterales</taxon>
        <taxon>Paracoccaceae</taxon>
        <taxon>Limimaricola</taxon>
    </lineage>
</organism>
<dbReference type="PROSITE" id="PS50928">
    <property type="entry name" value="ABC_TM1"/>
    <property type="match status" value="1"/>
</dbReference>